<feature type="domain" description="PLD phosphodiesterase" evidence="10">
    <location>
        <begin position="108"/>
        <end position="135"/>
    </location>
</feature>
<keyword evidence="6 9" id="KW-0472">Membrane</keyword>
<dbReference type="EC" id="2.7.8.-" evidence="9"/>
<dbReference type="GO" id="GO:0005886">
    <property type="term" value="C:plasma membrane"/>
    <property type="evidence" value="ECO:0007669"/>
    <property type="project" value="UniProtKB-SubCell"/>
</dbReference>
<dbReference type="KEGG" id="dar:Daro_3768"/>
<feature type="active site" evidence="9">
    <location>
        <position position="115"/>
    </location>
</feature>
<keyword evidence="2 9" id="KW-0444">Lipid biosynthesis</keyword>
<dbReference type="EMBL" id="CP000089">
    <property type="protein sequence ID" value="AAZ48497.1"/>
    <property type="molecule type" value="Genomic_DNA"/>
</dbReference>
<evidence type="ECO:0000256" key="1">
    <source>
        <dbReference type="ARBA" id="ARBA00022475"/>
    </source>
</evidence>
<feature type="active site" evidence="9">
    <location>
        <position position="293"/>
    </location>
</feature>
<keyword evidence="1 9" id="KW-1003">Cell membrane</keyword>
<comment type="subcellular location">
    <subcellularLocation>
        <location evidence="9">Cell membrane</location>
        <topology evidence="9">Peripheral membrane protein</topology>
    </subcellularLocation>
</comment>
<dbReference type="GO" id="GO:0008808">
    <property type="term" value="F:cardiolipin synthase activity"/>
    <property type="evidence" value="ECO:0007669"/>
    <property type="project" value="InterPro"/>
</dbReference>
<evidence type="ECO:0000256" key="5">
    <source>
        <dbReference type="ARBA" id="ARBA00023098"/>
    </source>
</evidence>
<feature type="domain" description="PLD phosphodiesterase" evidence="10">
    <location>
        <begin position="288"/>
        <end position="315"/>
    </location>
</feature>
<evidence type="ECO:0000256" key="9">
    <source>
        <dbReference type="HAMAP-Rule" id="MF_01917"/>
    </source>
</evidence>
<dbReference type="AlphaFoldDB" id="Q479I4"/>
<dbReference type="CDD" id="cd09159">
    <property type="entry name" value="PLDc_ybhO_like_2"/>
    <property type="match status" value="1"/>
</dbReference>
<dbReference type="OrthoDB" id="9762009at2"/>
<name>Q479I4_DECAR</name>
<protein>
    <recommendedName>
        <fullName evidence="9">Cardiolipin synthase B</fullName>
        <shortName evidence="9">CL synthase</shortName>
        <ecNumber evidence="9">2.7.8.-</ecNumber>
    </recommendedName>
</protein>
<dbReference type="PROSITE" id="PS50035">
    <property type="entry name" value="PLD"/>
    <property type="match status" value="2"/>
</dbReference>
<feature type="active site" evidence="9">
    <location>
        <position position="300"/>
    </location>
</feature>
<dbReference type="Gene3D" id="3.30.870.10">
    <property type="entry name" value="Endonuclease Chain A"/>
    <property type="match status" value="2"/>
</dbReference>
<evidence type="ECO:0000256" key="4">
    <source>
        <dbReference type="ARBA" id="ARBA00022737"/>
    </source>
</evidence>
<dbReference type="InterPro" id="IPR030872">
    <property type="entry name" value="Cardiolipin_synth_ClsB"/>
</dbReference>
<reference evidence="11" key="1">
    <citation type="submission" date="2005-08" db="EMBL/GenBank/DDBJ databases">
        <title>Complete sequence of Dechloromonas aromatica RCB.</title>
        <authorList>
            <person name="Salinero K.K."/>
            <person name="Copeland A."/>
            <person name="Lucas S."/>
            <person name="Lapidus A."/>
            <person name="Barry K."/>
            <person name="Detter J.C."/>
            <person name="Glavina T."/>
            <person name="Hammon N."/>
            <person name="Israni S."/>
            <person name="Pitluck S."/>
            <person name="Di Bartolo G."/>
            <person name="Trong S."/>
            <person name="Schmutz J."/>
            <person name="Larimer F."/>
            <person name="Land M."/>
            <person name="Ivanova N."/>
            <person name="Richardson P."/>
        </authorList>
    </citation>
    <scope>NUCLEOTIDE SEQUENCE</scope>
    <source>
        <strain evidence="11">RCB</strain>
    </source>
</reference>
<comment type="similarity">
    <text evidence="9">Belongs to the phospholipase D family. Cardiolipin synthase subfamily. ClsB sub-subfamily.</text>
</comment>
<feature type="active site" evidence="9">
    <location>
        <position position="120"/>
    </location>
</feature>
<keyword evidence="5 9" id="KW-0443">Lipid metabolism</keyword>
<keyword evidence="7 9" id="KW-0594">Phospholipid biosynthesis</keyword>
<dbReference type="eggNOG" id="COG1502">
    <property type="taxonomic scope" value="Bacteria"/>
</dbReference>
<keyword evidence="3 9" id="KW-0808">Transferase</keyword>
<keyword evidence="4" id="KW-0677">Repeat</keyword>
<dbReference type="PANTHER" id="PTHR21248">
    <property type="entry name" value="CARDIOLIPIN SYNTHASE"/>
    <property type="match status" value="1"/>
</dbReference>
<evidence type="ECO:0000256" key="3">
    <source>
        <dbReference type="ARBA" id="ARBA00022679"/>
    </source>
</evidence>
<comment type="function">
    <text evidence="9">Catalyzes the phosphatidyl group transfer from one phosphatidylglycerol molecule to another to form cardiolipin (CL) (diphosphatidylglycerol) and glycerol.</text>
</comment>
<comment type="catalytic activity">
    <reaction evidence="9">
        <text>2 a 1,2-diacyl-sn-glycero-3-phospho-(1'-sn-glycerol) = a cardiolipin + glycerol</text>
        <dbReference type="Rhea" id="RHEA:31451"/>
        <dbReference type="ChEBI" id="CHEBI:17754"/>
        <dbReference type="ChEBI" id="CHEBI:62237"/>
        <dbReference type="ChEBI" id="CHEBI:64716"/>
    </reaction>
</comment>
<dbReference type="HOGENOM" id="CLU_038053_0_0_4"/>
<dbReference type="InterPro" id="IPR025202">
    <property type="entry name" value="PLD-like_dom"/>
</dbReference>
<dbReference type="PANTHER" id="PTHR21248:SF23">
    <property type="entry name" value="CARDIOLIPIN SYNTHASE B"/>
    <property type="match status" value="1"/>
</dbReference>
<dbReference type="Pfam" id="PF13091">
    <property type="entry name" value="PLDc_2"/>
    <property type="match status" value="2"/>
</dbReference>
<feature type="active site" evidence="9">
    <location>
        <position position="295"/>
    </location>
</feature>
<evidence type="ECO:0000256" key="6">
    <source>
        <dbReference type="ARBA" id="ARBA00023136"/>
    </source>
</evidence>
<evidence type="ECO:0000256" key="2">
    <source>
        <dbReference type="ARBA" id="ARBA00022516"/>
    </source>
</evidence>
<proteinExistence type="inferred from homology"/>
<evidence type="ECO:0000256" key="7">
    <source>
        <dbReference type="ARBA" id="ARBA00023209"/>
    </source>
</evidence>
<keyword evidence="8 9" id="KW-1208">Phospholipid metabolism</keyword>
<dbReference type="SMART" id="SM00155">
    <property type="entry name" value="PLDc"/>
    <property type="match status" value="2"/>
</dbReference>
<dbReference type="CDD" id="cd09110">
    <property type="entry name" value="PLDc_CLS_1"/>
    <property type="match status" value="1"/>
</dbReference>
<accession>Q479I4</accession>
<dbReference type="SUPFAM" id="SSF56024">
    <property type="entry name" value="Phospholipase D/nuclease"/>
    <property type="match status" value="2"/>
</dbReference>
<dbReference type="InterPro" id="IPR001736">
    <property type="entry name" value="PLipase_D/transphosphatidylase"/>
</dbReference>
<evidence type="ECO:0000256" key="8">
    <source>
        <dbReference type="ARBA" id="ARBA00023264"/>
    </source>
</evidence>
<evidence type="ECO:0000259" key="10">
    <source>
        <dbReference type="PROSITE" id="PS50035"/>
    </source>
</evidence>
<organism evidence="11">
    <name type="scientific">Dechloromonas aromatica (strain RCB)</name>
    <dbReference type="NCBI Taxonomy" id="159087"/>
    <lineage>
        <taxon>Bacteria</taxon>
        <taxon>Pseudomonadati</taxon>
        <taxon>Pseudomonadota</taxon>
        <taxon>Betaproteobacteria</taxon>
        <taxon>Rhodocyclales</taxon>
        <taxon>Azonexaceae</taxon>
        <taxon>Dechloromonas</taxon>
    </lineage>
</organism>
<evidence type="ECO:0000313" key="11">
    <source>
        <dbReference type="EMBL" id="AAZ48497.1"/>
    </source>
</evidence>
<dbReference type="HAMAP" id="MF_01917">
    <property type="entry name" value="Cardiolipin_synth_ClsB"/>
    <property type="match status" value="1"/>
</dbReference>
<sequence length="397" mass="44434">MAAEFLPGNRLTLLNSGADYFPALLAAISQAQIEIYLESYIFANDEIGHEVAGALCLAAERGVQVNLTVDGYGAHNFAADFLPRLTAAGVRALFYRPEIGRFHLKRHRLRRLHRKLAVIDARIAFVGGINILSDDSGPPELRPHYDYAVRIEGPTLDQIHHAVRRMWEIVSWASFKRRFRLSPVTRACSEIAGKQTAAFLIRDNIRHRNDILNAYLDAIDNAQSEILIANAYFLPGVRFGRALYAAARRGVRITVLLQGKTDHHLLRYATQTLYATALKAGIRIFEYEKSFMHAKVAVIDGLWATVGSSNIDPFSLLLAKEANLVVRDAAFAGELKASLGAAIENGARELRHEDLTRLPWHSRLLRWLAYGLVRAMVGIAGYGQHHWQNRGIKPEEE</sequence>
<dbReference type="STRING" id="159087.Daro_3768"/>
<dbReference type="NCBIfam" id="NF008427">
    <property type="entry name" value="PRK11263.1"/>
    <property type="match status" value="1"/>
</dbReference>
<gene>
    <name evidence="9" type="primary">clsB</name>
    <name evidence="11" type="ordered locus">Daro_3768</name>
</gene>
<dbReference type="GO" id="GO:0032049">
    <property type="term" value="P:cardiolipin biosynthetic process"/>
    <property type="evidence" value="ECO:0007669"/>
    <property type="project" value="InterPro"/>
</dbReference>
<feature type="active site" evidence="9">
    <location>
        <position position="113"/>
    </location>
</feature>